<proteinExistence type="inferred from homology"/>
<protein>
    <recommendedName>
        <fullName evidence="3">YCII-related domain-containing protein</fullName>
    </recommendedName>
</protein>
<feature type="domain" description="YCII-related" evidence="3">
    <location>
        <begin position="5"/>
        <end position="104"/>
    </location>
</feature>
<evidence type="ECO:0000256" key="1">
    <source>
        <dbReference type="ARBA" id="ARBA00007689"/>
    </source>
</evidence>
<comment type="similarity">
    <text evidence="1">Belongs to the YciI family.</text>
</comment>
<name>A0ABT1A9L7_9PSEU</name>
<dbReference type="PANTHER" id="PTHR35174">
    <property type="entry name" value="BLL7171 PROTEIN-RELATED"/>
    <property type="match status" value="1"/>
</dbReference>
<evidence type="ECO:0000256" key="2">
    <source>
        <dbReference type="SAM" id="MobiDB-lite"/>
    </source>
</evidence>
<organism evidence="4 5">
    <name type="scientific">Pseudonocardia humida</name>
    <dbReference type="NCBI Taxonomy" id="2800819"/>
    <lineage>
        <taxon>Bacteria</taxon>
        <taxon>Bacillati</taxon>
        <taxon>Actinomycetota</taxon>
        <taxon>Actinomycetes</taxon>
        <taxon>Pseudonocardiales</taxon>
        <taxon>Pseudonocardiaceae</taxon>
        <taxon>Pseudonocardia</taxon>
    </lineage>
</organism>
<dbReference type="Gene3D" id="3.30.70.1060">
    <property type="entry name" value="Dimeric alpha+beta barrel"/>
    <property type="match status" value="1"/>
</dbReference>
<keyword evidence="5" id="KW-1185">Reference proteome</keyword>
<reference evidence="4" key="1">
    <citation type="submission" date="2021-04" db="EMBL/GenBank/DDBJ databases">
        <title>Pseudonocardia sp. nov., isolated from sandy soil of mangrove forest.</title>
        <authorList>
            <person name="Zan Z."/>
            <person name="Huang R."/>
            <person name="Liu W."/>
        </authorList>
    </citation>
    <scope>NUCLEOTIDE SEQUENCE</scope>
    <source>
        <strain evidence="4">S2-4</strain>
    </source>
</reference>
<dbReference type="SUPFAM" id="SSF54909">
    <property type="entry name" value="Dimeric alpha+beta barrel"/>
    <property type="match status" value="1"/>
</dbReference>
<accession>A0ABT1A9L7</accession>
<dbReference type="InterPro" id="IPR011008">
    <property type="entry name" value="Dimeric_a/b-barrel"/>
</dbReference>
<dbReference type="EMBL" id="JAGSOV010000070">
    <property type="protein sequence ID" value="MCO1659724.1"/>
    <property type="molecule type" value="Genomic_DNA"/>
</dbReference>
<dbReference type="RefSeq" id="WP_252444671.1">
    <property type="nucleotide sequence ID" value="NZ_JAGSOV010000070.1"/>
</dbReference>
<dbReference type="Pfam" id="PF03795">
    <property type="entry name" value="YCII"/>
    <property type="match status" value="1"/>
</dbReference>
<comment type="caution">
    <text evidence="4">The sequence shown here is derived from an EMBL/GenBank/DDBJ whole genome shotgun (WGS) entry which is preliminary data.</text>
</comment>
<gene>
    <name evidence="4" type="ORF">KDL28_32110</name>
</gene>
<dbReference type="Proteomes" id="UP001165283">
    <property type="component" value="Unassembled WGS sequence"/>
</dbReference>
<evidence type="ECO:0000259" key="3">
    <source>
        <dbReference type="Pfam" id="PF03795"/>
    </source>
</evidence>
<evidence type="ECO:0000313" key="5">
    <source>
        <dbReference type="Proteomes" id="UP001165283"/>
    </source>
</evidence>
<sequence>MAHYLLSVHTGPGSAGEPPTAEQMQDTMHRMSRLEDELKSSGAWLFSGRLAEADTATVVRGAGPDGTDVLTTDGPYLESKEHIGGFYVIAADDLDAALGWAAKVTAIIGAPIEVRPFAGLST</sequence>
<evidence type="ECO:0000313" key="4">
    <source>
        <dbReference type="EMBL" id="MCO1659724.1"/>
    </source>
</evidence>
<dbReference type="InterPro" id="IPR005545">
    <property type="entry name" value="YCII"/>
</dbReference>
<feature type="region of interest" description="Disordered" evidence="2">
    <location>
        <begin position="8"/>
        <end position="27"/>
    </location>
</feature>
<dbReference type="PANTHER" id="PTHR35174:SF3">
    <property type="entry name" value="BLL7171 PROTEIN"/>
    <property type="match status" value="1"/>
</dbReference>